<comment type="subcellular location">
    <subcellularLocation>
        <location evidence="1">Cell membrane</location>
        <topology evidence="1">Multi-pass membrane protein</topology>
    </subcellularLocation>
    <subcellularLocation>
        <location evidence="9">Membrane</location>
        <topology evidence="9">Multi-pass membrane protein</topology>
    </subcellularLocation>
</comment>
<evidence type="ECO:0000256" key="6">
    <source>
        <dbReference type="ARBA" id="ARBA00022989"/>
    </source>
</evidence>
<evidence type="ECO:0000256" key="1">
    <source>
        <dbReference type="ARBA" id="ARBA00004651"/>
    </source>
</evidence>
<dbReference type="Pfam" id="PF00662">
    <property type="entry name" value="Proton_antipo_N"/>
    <property type="match status" value="1"/>
</dbReference>
<keyword evidence="4" id="KW-1003">Cell membrane</keyword>
<keyword evidence="5 9" id="KW-0812">Transmembrane</keyword>
<keyword evidence="6 10" id="KW-1133">Transmembrane helix</keyword>
<feature type="transmembrane region" description="Helical" evidence="10">
    <location>
        <begin position="446"/>
        <end position="464"/>
    </location>
</feature>
<feature type="domain" description="MrpA C-terminal/MbhD" evidence="13">
    <location>
        <begin position="605"/>
        <end position="670"/>
    </location>
</feature>
<feature type="transmembrane region" description="Helical" evidence="10">
    <location>
        <begin position="159"/>
        <end position="183"/>
    </location>
</feature>
<feature type="transmembrane region" description="Helical" evidence="10">
    <location>
        <begin position="647"/>
        <end position="669"/>
    </location>
</feature>
<sequence>MLTAVISGFIFALLIPFILGRLQSKSSLWVALLPLSLFGYFLSRISLVQQDGPIKVSYEWVPSIGINLDFYLDGLSLLFVLLISGVGTLVFVYTAAYLKGHPYLNRFYAYLSLFMASMLGLVLSDNIYTLFLFWELTSISSFFLIGFNNDSEASRKSALTALAITGFGGLFLLAAMVGLGHITDAYTISAMAPIAEMIKGHSLYGWVLLFLFLAAFTKSAQFPFHFWLPGAMKAPTPVSTYLHSATMVKAGVYLLARFTPILGNHEWWNGTLIVVGAITMVYAAVHALFRIDLKGILAYSTISALGILVFLIGLGTEEALLAASVFILVHALYKATLFLVTGIIDHETGTRDVTQLSGLRKVLLPVGIAALLAAVSNAGIPPSFGFVGKDLIYGATLGMGDLAWLFTLLAILTNVALLVAGFIAGIKPFIGKLPERYAAVHLPSPALYVPPLILGTLGMLYGLFPGLLEAGLVQPAVSSLIGTTPDFHLQLWHGFNLILLLSVVTIGSGTGLYLLLKPSEKLLGKASRFERFSPETLITGFTVGFGLLAKGWTRFFQNGYLRYYLITILGFLSLLLGYRLFVGVELYIDTGLLSEITFYEAIVLLIMGVAIFFTVFSNSRLVAVASLGVVGYSFCLIFLFYSAPDLAMTQFSIDTLTVILFVLVLYNLPKYLKLSDNRVRIRDGLLSLIFGALISILALEVMNESVTKETTAYYAENAYILGKGKNVVNVILVDFRGFDTMVEITVLAIAAIGVFGLLKLHLRSTEKE</sequence>
<feature type="transmembrane region" description="Helical" evidence="10">
    <location>
        <begin position="29"/>
        <end position="50"/>
    </location>
</feature>
<organism evidence="15 16">
    <name type="scientific">Cyclobacterium xiamenense</name>
    <dbReference type="NCBI Taxonomy" id="1297121"/>
    <lineage>
        <taxon>Bacteria</taxon>
        <taxon>Pseudomonadati</taxon>
        <taxon>Bacteroidota</taxon>
        <taxon>Cytophagia</taxon>
        <taxon>Cytophagales</taxon>
        <taxon>Cyclobacteriaceae</taxon>
        <taxon>Cyclobacterium</taxon>
    </lineage>
</organism>
<dbReference type="Proteomes" id="UP000199403">
    <property type="component" value="Unassembled WGS sequence"/>
</dbReference>
<feature type="transmembrane region" description="Helical" evidence="10">
    <location>
        <begin position="320"/>
        <end position="341"/>
    </location>
</feature>
<feature type="domain" description="NADH:quinone oxidoreductase/Mrp antiporter transmembrane" evidence="11">
    <location>
        <begin position="124"/>
        <end position="407"/>
    </location>
</feature>
<feature type="transmembrane region" description="Helical" evidence="10">
    <location>
        <begin position="362"/>
        <end position="382"/>
    </location>
</feature>
<evidence type="ECO:0000259" key="12">
    <source>
        <dbReference type="Pfam" id="PF00662"/>
    </source>
</evidence>
<proteinExistence type="predicted"/>
<dbReference type="InterPro" id="IPR001750">
    <property type="entry name" value="ND/Mrp_TM"/>
</dbReference>
<dbReference type="PANTHER" id="PTHR43373:SF1">
    <property type="entry name" value="NA(+)_H(+) ANTIPORTER SUBUNIT A"/>
    <property type="match status" value="1"/>
</dbReference>
<dbReference type="InterPro" id="IPR050616">
    <property type="entry name" value="CPA3_Na-H_Antiporter_A"/>
</dbReference>
<evidence type="ECO:0000313" key="15">
    <source>
        <dbReference type="EMBL" id="SEJ76888.1"/>
    </source>
</evidence>
<feature type="transmembrane region" description="Helical" evidence="10">
    <location>
        <begin position="681"/>
        <end position="699"/>
    </location>
</feature>
<gene>
    <name evidence="15" type="ORF">SAMN05192553_11215</name>
</gene>
<keyword evidence="8 10" id="KW-0472">Membrane</keyword>
<dbReference type="EMBL" id="FNZH01000012">
    <property type="protein sequence ID" value="SEJ76888.1"/>
    <property type="molecule type" value="Genomic_DNA"/>
</dbReference>
<dbReference type="InterPro" id="IPR046806">
    <property type="entry name" value="MrpA_C/MbhE"/>
</dbReference>
<evidence type="ECO:0000256" key="9">
    <source>
        <dbReference type="RuleBase" id="RU000320"/>
    </source>
</evidence>
<keyword evidence="16" id="KW-1185">Reference proteome</keyword>
<dbReference type="GO" id="GO:0006811">
    <property type="term" value="P:monoatomic ion transport"/>
    <property type="evidence" value="ECO:0007669"/>
    <property type="project" value="UniProtKB-KW"/>
</dbReference>
<keyword evidence="3" id="KW-0050">Antiport</keyword>
<dbReference type="GO" id="GO:0005886">
    <property type="term" value="C:plasma membrane"/>
    <property type="evidence" value="ECO:0007669"/>
    <property type="project" value="UniProtKB-SubCell"/>
</dbReference>
<dbReference type="GO" id="GO:0015297">
    <property type="term" value="F:antiporter activity"/>
    <property type="evidence" value="ECO:0007669"/>
    <property type="project" value="UniProtKB-KW"/>
</dbReference>
<feature type="transmembrane region" description="Helical" evidence="10">
    <location>
        <begin position="596"/>
        <end position="616"/>
    </location>
</feature>
<dbReference type="RefSeq" id="WP_092178643.1">
    <property type="nucleotide sequence ID" value="NZ_FNZH01000012.1"/>
</dbReference>
<feature type="transmembrane region" description="Helical" evidence="10">
    <location>
        <begin position="267"/>
        <end position="289"/>
    </location>
</feature>
<evidence type="ECO:0000256" key="10">
    <source>
        <dbReference type="SAM" id="Phobius"/>
    </source>
</evidence>
<feature type="transmembrane region" description="Helical" evidence="10">
    <location>
        <begin position="107"/>
        <end position="124"/>
    </location>
</feature>
<evidence type="ECO:0000256" key="8">
    <source>
        <dbReference type="ARBA" id="ARBA00023136"/>
    </source>
</evidence>
<feature type="domain" description="MrpA C-terminal/MbhE" evidence="14">
    <location>
        <begin position="680"/>
        <end position="760"/>
    </location>
</feature>
<accession>A0A1H7BHA5</accession>
<evidence type="ECO:0000259" key="13">
    <source>
        <dbReference type="Pfam" id="PF13244"/>
    </source>
</evidence>
<dbReference type="Pfam" id="PF13244">
    <property type="entry name" value="MbhD"/>
    <property type="match status" value="1"/>
</dbReference>
<dbReference type="InterPro" id="IPR025383">
    <property type="entry name" value="MrpA_C/MbhD"/>
</dbReference>
<dbReference type="Pfam" id="PF20501">
    <property type="entry name" value="MbhE"/>
    <property type="match status" value="1"/>
</dbReference>
<dbReference type="PANTHER" id="PTHR43373">
    <property type="entry name" value="NA(+)/H(+) ANTIPORTER SUBUNIT"/>
    <property type="match status" value="1"/>
</dbReference>
<dbReference type="PRINTS" id="PR01434">
    <property type="entry name" value="NADHDHGNASE5"/>
</dbReference>
<keyword evidence="7" id="KW-0406">Ion transport</keyword>
<dbReference type="InterPro" id="IPR001516">
    <property type="entry name" value="Proton_antipo_N"/>
</dbReference>
<evidence type="ECO:0000256" key="3">
    <source>
        <dbReference type="ARBA" id="ARBA00022449"/>
    </source>
</evidence>
<evidence type="ECO:0000259" key="11">
    <source>
        <dbReference type="Pfam" id="PF00361"/>
    </source>
</evidence>
<feature type="transmembrane region" description="Helical" evidence="10">
    <location>
        <begin position="495"/>
        <end position="516"/>
    </location>
</feature>
<name>A0A1H7BHA5_9BACT</name>
<dbReference type="NCBIfam" id="NF009287">
    <property type="entry name" value="PRK12647.1"/>
    <property type="match status" value="1"/>
</dbReference>
<evidence type="ECO:0000256" key="7">
    <source>
        <dbReference type="ARBA" id="ARBA00023065"/>
    </source>
</evidence>
<feature type="domain" description="NADH-Ubiquinone oxidoreductase (complex I) chain 5 N-terminal" evidence="12">
    <location>
        <begin position="63"/>
        <end position="108"/>
    </location>
</feature>
<dbReference type="STRING" id="1416801.SAMN05192553_11215"/>
<feature type="transmembrane region" description="Helical" evidence="10">
    <location>
        <begin position="621"/>
        <end position="641"/>
    </location>
</feature>
<keyword evidence="2" id="KW-0813">Transport</keyword>
<feature type="transmembrane region" description="Helical" evidence="10">
    <location>
        <begin position="296"/>
        <end position="314"/>
    </location>
</feature>
<feature type="transmembrane region" description="Helical" evidence="10">
    <location>
        <begin position="744"/>
        <end position="762"/>
    </location>
</feature>
<feature type="transmembrane region" description="Helical" evidence="10">
    <location>
        <begin position="6"/>
        <end position="22"/>
    </location>
</feature>
<feature type="transmembrane region" description="Helical" evidence="10">
    <location>
        <begin position="70"/>
        <end position="95"/>
    </location>
</feature>
<protein>
    <submittedName>
        <fullName evidence="15">Multisubunit sodium/proton antiporter, MrpA subunit</fullName>
    </submittedName>
</protein>
<dbReference type="OrthoDB" id="9807568at2"/>
<reference evidence="16" key="1">
    <citation type="submission" date="2016-10" db="EMBL/GenBank/DDBJ databases">
        <authorList>
            <person name="Varghese N."/>
            <person name="Submissions S."/>
        </authorList>
    </citation>
    <scope>NUCLEOTIDE SEQUENCE [LARGE SCALE GENOMIC DNA]</scope>
    <source>
        <strain evidence="16">IBRC-M 10761</strain>
    </source>
</reference>
<evidence type="ECO:0000313" key="16">
    <source>
        <dbReference type="Proteomes" id="UP000199403"/>
    </source>
</evidence>
<feature type="transmembrane region" description="Helical" evidence="10">
    <location>
        <begin position="402"/>
        <end position="426"/>
    </location>
</feature>
<evidence type="ECO:0000259" key="14">
    <source>
        <dbReference type="Pfam" id="PF20501"/>
    </source>
</evidence>
<evidence type="ECO:0000256" key="2">
    <source>
        <dbReference type="ARBA" id="ARBA00022448"/>
    </source>
</evidence>
<dbReference type="AlphaFoldDB" id="A0A1H7BHA5"/>
<evidence type="ECO:0000256" key="5">
    <source>
        <dbReference type="ARBA" id="ARBA00022692"/>
    </source>
</evidence>
<evidence type="ECO:0000256" key="4">
    <source>
        <dbReference type="ARBA" id="ARBA00022475"/>
    </source>
</evidence>
<feature type="transmembrane region" description="Helical" evidence="10">
    <location>
        <begin position="203"/>
        <end position="228"/>
    </location>
</feature>
<feature type="transmembrane region" description="Helical" evidence="10">
    <location>
        <begin position="563"/>
        <end position="584"/>
    </location>
</feature>
<dbReference type="Pfam" id="PF00361">
    <property type="entry name" value="Proton_antipo_M"/>
    <property type="match status" value="1"/>
</dbReference>